<dbReference type="EMBL" id="ABJB010702440">
    <property type="status" value="NOT_ANNOTATED_CDS"/>
    <property type="molecule type" value="Genomic_DNA"/>
</dbReference>
<name>B7PMR7_IXOSC</name>
<dbReference type="EnsemblMetazoa" id="ISCW005335-RA">
    <property type="protein sequence ID" value="ISCW005335-PA"/>
    <property type="gene ID" value="ISCW005335"/>
</dbReference>
<keyword evidence="3" id="KW-1185">Reference proteome</keyword>
<dbReference type="Proteomes" id="UP000001555">
    <property type="component" value="Unassembled WGS sequence"/>
</dbReference>
<accession>B7PMR7</accession>
<evidence type="ECO:0000313" key="2">
    <source>
        <dbReference type="EnsemblMetazoa" id="ISCW005335-PA"/>
    </source>
</evidence>
<sequence>MSSICKCIAARERAKAGKLCPLYMIIDKLTLQWTLRALLCFTFSPTPSSSAKTASSRHSLSSWVSLGMLSSAKSITHRKKERKKKTRRIRVGWMDANGSALYTGR</sequence>
<reference evidence="1 3" key="1">
    <citation type="submission" date="2008-03" db="EMBL/GenBank/DDBJ databases">
        <title>Annotation of Ixodes scapularis.</title>
        <authorList>
            <consortium name="Ixodes scapularis Genome Project Consortium"/>
            <person name="Caler E."/>
            <person name="Hannick L.I."/>
            <person name="Bidwell S."/>
            <person name="Joardar V."/>
            <person name="Thiagarajan M."/>
            <person name="Amedeo P."/>
            <person name="Galinsky K.J."/>
            <person name="Schobel S."/>
            <person name="Inman J."/>
            <person name="Hostetler J."/>
            <person name="Miller J."/>
            <person name="Hammond M."/>
            <person name="Megy K."/>
            <person name="Lawson D."/>
            <person name="Kodira C."/>
            <person name="Sutton G."/>
            <person name="Meyer J."/>
            <person name="Hill C.A."/>
            <person name="Birren B."/>
            <person name="Nene V."/>
            <person name="Collins F."/>
            <person name="Alarcon-Chaidez F."/>
            <person name="Wikel S."/>
            <person name="Strausberg R."/>
        </authorList>
    </citation>
    <scope>NUCLEOTIDE SEQUENCE [LARGE SCALE GENOMIC DNA]</scope>
    <source>
        <strain evidence="3">Wikel</strain>
        <strain evidence="1">Wikel colony</strain>
    </source>
</reference>
<proteinExistence type="predicted"/>
<dbReference type="PaxDb" id="6945-B7PMR7"/>
<evidence type="ECO:0000313" key="1">
    <source>
        <dbReference type="EMBL" id="EEC07889.1"/>
    </source>
</evidence>
<dbReference type="VEuPathDB" id="VectorBase:ISCW005335"/>
<protein>
    <submittedName>
        <fullName evidence="1 2">Uncharacterized protein</fullName>
    </submittedName>
</protein>
<dbReference type="EMBL" id="DS749069">
    <property type="protein sequence ID" value="EEC07889.1"/>
    <property type="molecule type" value="Genomic_DNA"/>
</dbReference>
<organism>
    <name type="scientific">Ixodes scapularis</name>
    <name type="common">Black-legged tick</name>
    <name type="synonym">Deer tick</name>
    <dbReference type="NCBI Taxonomy" id="6945"/>
    <lineage>
        <taxon>Eukaryota</taxon>
        <taxon>Metazoa</taxon>
        <taxon>Ecdysozoa</taxon>
        <taxon>Arthropoda</taxon>
        <taxon>Chelicerata</taxon>
        <taxon>Arachnida</taxon>
        <taxon>Acari</taxon>
        <taxon>Parasitiformes</taxon>
        <taxon>Ixodida</taxon>
        <taxon>Ixodoidea</taxon>
        <taxon>Ixodidae</taxon>
        <taxon>Ixodinae</taxon>
        <taxon>Ixodes</taxon>
    </lineage>
</organism>
<dbReference type="AlphaFoldDB" id="B7PMR7"/>
<dbReference type="VEuPathDB" id="VectorBase:ISCI005335"/>
<reference evidence="2" key="2">
    <citation type="submission" date="2020-05" db="UniProtKB">
        <authorList>
            <consortium name="EnsemblMetazoa"/>
        </authorList>
    </citation>
    <scope>IDENTIFICATION</scope>
    <source>
        <strain evidence="2">wikel</strain>
    </source>
</reference>
<dbReference type="InParanoid" id="B7PMR7"/>
<evidence type="ECO:0000313" key="3">
    <source>
        <dbReference type="Proteomes" id="UP000001555"/>
    </source>
</evidence>
<gene>
    <name evidence="1" type="ORF">IscW_ISCW005335</name>
</gene>
<dbReference type="HOGENOM" id="CLU_2239509_0_0_1"/>